<proteinExistence type="predicted"/>
<sequence>MNFLTDRRHRRRCRCRQALQPNQKLLWSTKQLVDQVQHWCAFEAALDLGSKRRLCQLDGFVSDAEIDLDWRDVAAEEEEVNKGDQQESAETCATLSTKVQDLYNDVENDADGEAAGRRDDTEEEDACRTKCDEAERSAVYVGAVDEETPSSSMILSSRLVSADDLAPVSGLSGISLPIQLAAEYSKFGHHGKHQGYRGQLHAIVLTWPNRLRAEETVHPGLIGEGKVGKMVSREDSRQEMKIRFDDGTEATVSRDRVRRLSEYLIRKGRVHLSSEQ</sequence>
<evidence type="ECO:0000313" key="2">
    <source>
        <dbReference type="Proteomes" id="UP000011713"/>
    </source>
</evidence>
<dbReference type="Proteomes" id="UP000011713">
    <property type="component" value="Unassembled WGS sequence"/>
</dbReference>
<protein>
    <submittedName>
        <fullName evidence="1">Uncharacterized protein</fullName>
    </submittedName>
</protein>
<evidence type="ECO:0000313" key="1">
    <source>
        <dbReference type="EnsemblProtists" id="HpaP801427"/>
    </source>
</evidence>
<accession>M4B577</accession>
<dbReference type="EnsemblProtists" id="HpaT801427">
    <property type="protein sequence ID" value="HpaP801427"/>
    <property type="gene ID" value="HpaG801427"/>
</dbReference>
<dbReference type="InParanoid" id="M4B577"/>
<keyword evidence="2" id="KW-1185">Reference proteome</keyword>
<dbReference type="AlphaFoldDB" id="M4B577"/>
<dbReference type="eggNOG" id="ENOG502RGN1">
    <property type="taxonomic scope" value="Eukaryota"/>
</dbReference>
<reference evidence="1" key="2">
    <citation type="submission" date="2015-06" db="UniProtKB">
        <authorList>
            <consortium name="EnsemblProtists"/>
        </authorList>
    </citation>
    <scope>IDENTIFICATION</scope>
    <source>
        <strain evidence="1">Emoy2</strain>
    </source>
</reference>
<dbReference type="EMBL" id="JH598325">
    <property type="status" value="NOT_ANNOTATED_CDS"/>
    <property type="molecule type" value="Genomic_DNA"/>
</dbReference>
<reference evidence="2" key="1">
    <citation type="journal article" date="2010" name="Science">
        <title>Signatures of adaptation to obligate biotrophy in the Hyaloperonospora arabidopsidis genome.</title>
        <authorList>
            <person name="Baxter L."/>
            <person name="Tripathy S."/>
            <person name="Ishaque N."/>
            <person name="Boot N."/>
            <person name="Cabral A."/>
            <person name="Kemen E."/>
            <person name="Thines M."/>
            <person name="Ah-Fong A."/>
            <person name="Anderson R."/>
            <person name="Badejoko W."/>
            <person name="Bittner-Eddy P."/>
            <person name="Boore J.L."/>
            <person name="Chibucos M.C."/>
            <person name="Coates M."/>
            <person name="Dehal P."/>
            <person name="Delehaunty K."/>
            <person name="Dong S."/>
            <person name="Downton P."/>
            <person name="Dumas B."/>
            <person name="Fabro G."/>
            <person name="Fronick C."/>
            <person name="Fuerstenberg S.I."/>
            <person name="Fulton L."/>
            <person name="Gaulin E."/>
            <person name="Govers F."/>
            <person name="Hughes L."/>
            <person name="Humphray S."/>
            <person name="Jiang R.H."/>
            <person name="Judelson H."/>
            <person name="Kamoun S."/>
            <person name="Kyung K."/>
            <person name="Meijer H."/>
            <person name="Minx P."/>
            <person name="Morris P."/>
            <person name="Nelson J."/>
            <person name="Phuntumart V."/>
            <person name="Qutob D."/>
            <person name="Rehmany A."/>
            <person name="Rougon-Cardoso A."/>
            <person name="Ryden P."/>
            <person name="Torto-Alalibo T."/>
            <person name="Studholme D."/>
            <person name="Wang Y."/>
            <person name="Win J."/>
            <person name="Wood J."/>
            <person name="Clifton S.W."/>
            <person name="Rogers J."/>
            <person name="Van den Ackerveken G."/>
            <person name="Jones J.D."/>
            <person name="McDowell J.M."/>
            <person name="Beynon J."/>
            <person name="Tyler B.M."/>
        </authorList>
    </citation>
    <scope>NUCLEOTIDE SEQUENCE [LARGE SCALE GENOMIC DNA]</scope>
    <source>
        <strain evidence="2">Emoy2</strain>
    </source>
</reference>
<dbReference type="VEuPathDB" id="FungiDB:HpaG801427"/>
<organism evidence="1 2">
    <name type="scientific">Hyaloperonospora arabidopsidis (strain Emoy2)</name>
    <name type="common">Downy mildew agent</name>
    <name type="synonym">Peronospora arabidopsidis</name>
    <dbReference type="NCBI Taxonomy" id="559515"/>
    <lineage>
        <taxon>Eukaryota</taxon>
        <taxon>Sar</taxon>
        <taxon>Stramenopiles</taxon>
        <taxon>Oomycota</taxon>
        <taxon>Peronosporomycetes</taxon>
        <taxon>Peronosporales</taxon>
        <taxon>Peronosporaceae</taxon>
        <taxon>Hyaloperonospora</taxon>
    </lineage>
</organism>
<name>M4B577_HYAAE</name>
<dbReference type="HOGENOM" id="CLU_1009910_0_0_1"/>